<feature type="compositionally biased region" description="Polar residues" evidence="11">
    <location>
        <begin position="98"/>
        <end position="109"/>
    </location>
</feature>
<keyword evidence="1 10" id="KW-0808">Transferase</keyword>
<keyword evidence="5 10" id="KW-0829">Tyrosine-protein kinase</keyword>
<organism evidence="14">
    <name type="scientific">Caenorhabditis remanei</name>
    <name type="common">Caenorhabditis vulgaris</name>
    <dbReference type="NCBI Taxonomy" id="31234"/>
    <lineage>
        <taxon>Eukaryota</taxon>
        <taxon>Metazoa</taxon>
        <taxon>Ecdysozoa</taxon>
        <taxon>Nematoda</taxon>
        <taxon>Chromadorea</taxon>
        <taxon>Rhabditida</taxon>
        <taxon>Rhabditina</taxon>
        <taxon>Rhabditomorpha</taxon>
        <taxon>Rhabditoidea</taxon>
        <taxon>Rhabditidae</taxon>
        <taxon>Peloderinae</taxon>
        <taxon>Caenorhabditis</taxon>
    </lineage>
</organism>
<dbReference type="EC" id="2.7.10.2" evidence="10"/>
<comment type="similarity">
    <text evidence="10">Belongs to the protein kinase superfamily. Tyr protein kinase family.</text>
</comment>
<dbReference type="PRINTS" id="PR00109">
    <property type="entry name" value="TYRKINASE"/>
</dbReference>
<dbReference type="PROSITE" id="PS00107">
    <property type="entry name" value="PROTEIN_KINASE_ATP"/>
    <property type="match status" value="1"/>
</dbReference>
<dbReference type="Proteomes" id="UP000008281">
    <property type="component" value="Unassembled WGS sequence"/>
</dbReference>
<evidence type="ECO:0000256" key="5">
    <source>
        <dbReference type="ARBA" id="ARBA00023137"/>
    </source>
</evidence>
<dbReference type="SUPFAM" id="SSF56112">
    <property type="entry name" value="Protein kinase-like (PK-like)"/>
    <property type="match status" value="1"/>
</dbReference>
<dbReference type="GO" id="GO:0046872">
    <property type="term" value="F:metal ion binding"/>
    <property type="evidence" value="ECO:0007669"/>
    <property type="project" value="UniProtKB-KW"/>
</dbReference>
<feature type="active site" description="Proton acceptor" evidence="6">
    <location>
        <position position="435"/>
    </location>
</feature>
<reference evidence="13" key="1">
    <citation type="submission" date="2007-07" db="EMBL/GenBank/DDBJ databases">
        <title>PCAP assembly of the Caenorhabditis remanei genome.</title>
        <authorList>
            <consortium name="The Caenorhabditis remanei Sequencing Consortium"/>
            <person name="Wilson R.K."/>
        </authorList>
    </citation>
    <scope>NUCLEOTIDE SEQUENCE [LARGE SCALE GENOMIC DNA]</scope>
    <source>
        <strain evidence="13">PB4641</strain>
    </source>
</reference>
<dbReference type="PROSITE" id="PS50011">
    <property type="entry name" value="PROTEIN_KINASE_DOM"/>
    <property type="match status" value="1"/>
</dbReference>
<dbReference type="OrthoDB" id="122279at2759"/>
<dbReference type="InterPro" id="IPR000980">
    <property type="entry name" value="SH2"/>
</dbReference>
<evidence type="ECO:0000256" key="7">
    <source>
        <dbReference type="PIRSR" id="PIRSR000615-2"/>
    </source>
</evidence>
<evidence type="ECO:0000259" key="12">
    <source>
        <dbReference type="PROSITE" id="PS50011"/>
    </source>
</evidence>
<dbReference type="Gene3D" id="1.10.510.10">
    <property type="entry name" value="Transferase(Phosphotransferase) domain 1"/>
    <property type="match status" value="1"/>
</dbReference>
<dbReference type="SMART" id="SM00219">
    <property type="entry name" value="TyrKc"/>
    <property type="match status" value="1"/>
</dbReference>
<dbReference type="InterPro" id="IPR017441">
    <property type="entry name" value="Protein_kinase_ATP_BS"/>
</dbReference>
<dbReference type="InterPro" id="IPR050198">
    <property type="entry name" value="Non-receptor_tyrosine_kinases"/>
</dbReference>
<name>E3MGG8_CAERE</name>
<evidence type="ECO:0000313" key="14">
    <source>
        <dbReference type="Proteomes" id="UP000008281"/>
    </source>
</evidence>
<dbReference type="EMBL" id="DS268443">
    <property type="protein sequence ID" value="EFP01424.1"/>
    <property type="molecule type" value="Genomic_DNA"/>
</dbReference>
<dbReference type="Pfam" id="PF07714">
    <property type="entry name" value="PK_Tyr_Ser-Thr"/>
    <property type="match status" value="1"/>
</dbReference>
<dbReference type="InterPro" id="IPR011009">
    <property type="entry name" value="Kinase-like_dom_sf"/>
</dbReference>
<dbReference type="Gene3D" id="3.30.505.10">
    <property type="entry name" value="SH2 domain"/>
    <property type="match status" value="1"/>
</dbReference>
<dbReference type="OMA" id="FVISVYC"/>
<keyword evidence="3 10" id="KW-0418">Kinase</keyword>
<feature type="binding site" evidence="8">
    <location>
        <position position="453"/>
    </location>
    <ligand>
        <name>Mg(2+)</name>
        <dbReference type="ChEBI" id="CHEBI:18420"/>
    </ligand>
</feature>
<feature type="region of interest" description="Disordered" evidence="11">
    <location>
        <begin position="1"/>
        <end position="109"/>
    </location>
</feature>
<keyword evidence="8" id="KW-0460">Magnesium</keyword>
<feature type="binding site" evidence="7">
    <location>
        <position position="439"/>
    </location>
    <ligand>
        <name>ATP</name>
        <dbReference type="ChEBI" id="CHEBI:30616"/>
    </ligand>
</feature>
<gene>
    <name evidence="13" type="ORF">CRE_23920</name>
</gene>
<feature type="compositionally biased region" description="Polar residues" evidence="11">
    <location>
        <begin position="54"/>
        <end position="65"/>
    </location>
</feature>
<evidence type="ECO:0000256" key="9">
    <source>
        <dbReference type="PROSITE-ProRule" id="PRU10141"/>
    </source>
</evidence>
<evidence type="ECO:0000256" key="3">
    <source>
        <dbReference type="ARBA" id="ARBA00022777"/>
    </source>
</evidence>
<accession>E3MGG8</accession>
<dbReference type="InterPro" id="IPR020635">
    <property type="entry name" value="Tyr_kinase_cat_dom"/>
</dbReference>
<feature type="binding site" evidence="8">
    <location>
        <position position="440"/>
    </location>
    <ligand>
        <name>Mg(2+)</name>
        <dbReference type="ChEBI" id="CHEBI:18420"/>
    </ligand>
</feature>
<evidence type="ECO:0000256" key="6">
    <source>
        <dbReference type="PIRSR" id="PIRSR000615-1"/>
    </source>
</evidence>
<evidence type="ECO:0000313" key="13">
    <source>
        <dbReference type="EMBL" id="EFP01424.1"/>
    </source>
</evidence>
<dbReference type="STRING" id="31234.E3MGG8"/>
<evidence type="ECO:0000256" key="1">
    <source>
        <dbReference type="ARBA" id="ARBA00022679"/>
    </source>
</evidence>
<feature type="binding site" evidence="9">
    <location>
        <position position="340"/>
    </location>
    <ligand>
        <name>ATP</name>
        <dbReference type="ChEBI" id="CHEBI:30616"/>
    </ligand>
</feature>
<dbReference type="GO" id="GO:0005524">
    <property type="term" value="F:ATP binding"/>
    <property type="evidence" value="ECO:0007669"/>
    <property type="project" value="UniProtKB-UniRule"/>
</dbReference>
<dbReference type="CDD" id="cd00192">
    <property type="entry name" value="PTKc"/>
    <property type="match status" value="1"/>
</dbReference>
<dbReference type="Gene3D" id="3.30.200.20">
    <property type="entry name" value="Phosphorylase Kinase, domain 1"/>
    <property type="match status" value="1"/>
</dbReference>
<dbReference type="GO" id="GO:0004715">
    <property type="term" value="F:non-membrane spanning protein tyrosine kinase activity"/>
    <property type="evidence" value="ECO:0007669"/>
    <property type="project" value="UniProtKB-EC"/>
</dbReference>
<dbReference type="FunCoup" id="E3MGG8">
    <property type="interactions" value="4"/>
</dbReference>
<feature type="compositionally biased region" description="Basic and acidic residues" evidence="11">
    <location>
        <begin position="70"/>
        <end position="81"/>
    </location>
</feature>
<proteinExistence type="inferred from homology"/>
<dbReference type="AlphaFoldDB" id="E3MGG8"/>
<comment type="catalytic activity">
    <reaction evidence="10">
        <text>L-tyrosyl-[protein] + ATP = O-phospho-L-tyrosyl-[protein] + ADP + H(+)</text>
        <dbReference type="Rhea" id="RHEA:10596"/>
        <dbReference type="Rhea" id="RHEA-COMP:10136"/>
        <dbReference type="Rhea" id="RHEA-COMP:20101"/>
        <dbReference type="ChEBI" id="CHEBI:15378"/>
        <dbReference type="ChEBI" id="CHEBI:30616"/>
        <dbReference type="ChEBI" id="CHEBI:46858"/>
        <dbReference type="ChEBI" id="CHEBI:61978"/>
        <dbReference type="ChEBI" id="CHEBI:456216"/>
        <dbReference type="EC" id="2.7.10.2"/>
    </reaction>
</comment>
<dbReference type="PANTHER" id="PTHR24418">
    <property type="entry name" value="TYROSINE-PROTEIN KINASE"/>
    <property type="match status" value="1"/>
</dbReference>
<dbReference type="HOGENOM" id="CLU_000288_7_2_1"/>
<evidence type="ECO:0000256" key="8">
    <source>
        <dbReference type="PIRSR" id="PIRSR000615-3"/>
    </source>
</evidence>
<evidence type="ECO:0000256" key="10">
    <source>
        <dbReference type="RuleBase" id="RU362096"/>
    </source>
</evidence>
<keyword evidence="14" id="KW-1185">Reference proteome</keyword>
<dbReference type="InterPro" id="IPR036860">
    <property type="entry name" value="SH2_dom_sf"/>
</dbReference>
<evidence type="ECO:0000256" key="4">
    <source>
        <dbReference type="ARBA" id="ARBA00022840"/>
    </source>
</evidence>
<sequence length="575" mass="65504">MGTQEEEFSARGHDKKEEKTVDNRKKGARTVDQNEKEPKTAVGKKGDKCGLKQSPMSPATPTPKGTPNKIKCEATKNEASNKGKKNNSQMEQLKDRSQMSTYGSANPKTTTHDFQWLEEYITKMPCFHGFIGREDLMCLLKNVGDYLIRISVQANRQEVEKRKKNQQDVKVLVNLSREKCAKKEKEREAKEAKLAAIGDVGRREFVISVYCKDKGTQSPNKPVYTPIRNLVIKRDNGLIHVEPLKKFKTLPEFFAHYLKNTGICKEVFNLFFKEKRLETVNIFFQTDFQLLNPIGLSNWEFVHEDVDLQAKKLGEGAFGEVRVGKMKIKTTKKMVEVAVKMLKNSDVVTREQVSELLHEARVMRIMDHKNVLRSYGIAVVREPLYLMTELCACGALREYLDENKDTVTLAEKLSFVLGAARGVEYLHSQRTIHRDLAVRNILLSEDKTPKVSDFGLAKVTDRYEMKEKCKIPVRYLAPETLEIFIFTPKTDVFSFGCVIWEIYENGHQPHDGKNAQTIRNLTKKSQFLKLTNSAPAELRKLVGEKVFTADPENRCSMTTIVQCVENIEKPAAGAK</sequence>
<dbReference type="SUPFAM" id="SSF55550">
    <property type="entry name" value="SH2 domain"/>
    <property type="match status" value="1"/>
</dbReference>
<feature type="compositionally biased region" description="Basic and acidic residues" evidence="11">
    <location>
        <begin position="8"/>
        <end position="25"/>
    </location>
</feature>
<evidence type="ECO:0000256" key="11">
    <source>
        <dbReference type="SAM" id="MobiDB-lite"/>
    </source>
</evidence>
<dbReference type="FunFam" id="3.30.200.20:FF:000703">
    <property type="entry name" value="Tyrosine-protein kinase"/>
    <property type="match status" value="1"/>
</dbReference>
<dbReference type="FunFam" id="1.10.510.10:FF:000862">
    <property type="entry name" value="Tyrosine-protein kinase"/>
    <property type="match status" value="1"/>
</dbReference>
<keyword evidence="8" id="KW-0479">Metal-binding</keyword>
<keyword evidence="2 7" id="KW-0547">Nucleotide-binding</keyword>
<dbReference type="InterPro" id="IPR000719">
    <property type="entry name" value="Prot_kinase_dom"/>
</dbReference>
<feature type="compositionally biased region" description="Basic and acidic residues" evidence="11">
    <location>
        <begin position="32"/>
        <end position="50"/>
    </location>
</feature>
<dbReference type="InterPro" id="IPR001245">
    <property type="entry name" value="Ser-Thr/Tyr_kinase_cat_dom"/>
</dbReference>
<evidence type="ECO:0000256" key="2">
    <source>
        <dbReference type="ARBA" id="ARBA00022741"/>
    </source>
</evidence>
<dbReference type="InParanoid" id="E3MGG8"/>
<feature type="domain" description="Protein kinase" evidence="12">
    <location>
        <begin position="307"/>
        <end position="567"/>
    </location>
</feature>
<dbReference type="eggNOG" id="KOG0194">
    <property type="taxonomic scope" value="Eukaryota"/>
</dbReference>
<dbReference type="SMART" id="SM00252">
    <property type="entry name" value="SH2"/>
    <property type="match status" value="1"/>
</dbReference>
<protein>
    <recommendedName>
        <fullName evidence="10">Tyrosine-protein kinase</fullName>
        <ecNumber evidence="10">2.7.10.2</ecNumber>
    </recommendedName>
</protein>
<keyword evidence="4 7" id="KW-0067">ATP-binding</keyword>